<evidence type="ECO:0008006" key="4">
    <source>
        <dbReference type="Google" id="ProtNLM"/>
    </source>
</evidence>
<protein>
    <recommendedName>
        <fullName evidence="4">ATP-grasp-modified RiPP</fullName>
    </recommendedName>
</protein>
<feature type="region of interest" description="Disordered" evidence="1">
    <location>
        <begin position="1"/>
        <end position="67"/>
    </location>
</feature>
<feature type="compositionally biased region" description="Gly residues" evidence="1">
    <location>
        <begin position="30"/>
        <end position="41"/>
    </location>
</feature>
<dbReference type="EMBL" id="JBDIME010000006">
    <property type="protein sequence ID" value="MEN2789966.1"/>
    <property type="molecule type" value="Genomic_DNA"/>
</dbReference>
<keyword evidence="3" id="KW-1185">Reference proteome</keyword>
<evidence type="ECO:0000313" key="2">
    <source>
        <dbReference type="EMBL" id="MEN2789966.1"/>
    </source>
</evidence>
<dbReference type="RefSeq" id="WP_343891248.1">
    <property type="nucleotide sequence ID" value="NZ_BAAAEH010000040.1"/>
</dbReference>
<evidence type="ECO:0000313" key="3">
    <source>
        <dbReference type="Proteomes" id="UP001419910"/>
    </source>
</evidence>
<reference evidence="2 3" key="1">
    <citation type="submission" date="2024-05" db="EMBL/GenBank/DDBJ databases">
        <authorList>
            <person name="Liu Q."/>
            <person name="Xin Y.-H."/>
        </authorList>
    </citation>
    <scope>NUCLEOTIDE SEQUENCE [LARGE SCALE GENOMIC DNA]</scope>
    <source>
        <strain evidence="2 3">CGMCC 1.10181</strain>
    </source>
</reference>
<accession>A0ABU9Y2E1</accession>
<comment type="caution">
    <text evidence="2">The sequence shown here is derived from an EMBL/GenBank/DDBJ whole genome shotgun (WGS) entry which is preliminary data.</text>
</comment>
<organism evidence="2 3">
    <name type="scientific">Sphingomonas oligophenolica</name>
    <dbReference type="NCBI Taxonomy" id="301154"/>
    <lineage>
        <taxon>Bacteria</taxon>
        <taxon>Pseudomonadati</taxon>
        <taxon>Pseudomonadota</taxon>
        <taxon>Alphaproteobacteria</taxon>
        <taxon>Sphingomonadales</taxon>
        <taxon>Sphingomonadaceae</taxon>
        <taxon>Sphingomonas</taxon>
    </lineage>
</organism>
<gene>
    <name evidence="2" type="ORF">ABC974_10040</name>
</gene>
<proteinExistence type="predicted"/>
<sequence>MNDPTPRSTPDIPPENGKRAWIDSATGEVHGSGVGAGGGSTGEDYDSDSAAGDGPVPLPGSPEKSGD</sequence>
<dbReference type="Proteomes" id="UP001419910">
    <property type="component" value="Unassembled WGS sequence"/>
</dbReference>
<evidence type="ECO:0000256" key="1">
    <source>
        <dbReference type="SAM" id="MobiDB-lite"/>
    </source>
</evidence>
<name>A0ABU9Y2E1_9SPHN</name>